<keyword evidence="10" id="KW-1133">Transmembrane helix</keyword>
<evidence type="ECO:0000259" key="11">
    <source>
        <dbReference type="PROSITE" id="PS50109"/>
    </source>
</evidence>
<dbReference type="EC" id="2.7.13.3" evidence="3"/>
<keyword evidence="5" id="KW-0808">Transferase</keyword>
<reference evidence="12 13" key="1">
    <citation type="submission" date="2014-09" db="EMBL/GenBank/DDBJ databases">
        <title>Genome sequencing and annotation of Bacillus Okhensis strain Kh10-101T.</title>
        <authorList>
            <person name="Prakash J.S."/>
        </authorList>
    </citation>
    <scope>NUCLEOTIDE SEQUENCE [LARGE SCALE GENOMIC DNA]</scope>
    <source>
        <strain evidence="13">Kh10-101T</strain>
    </source>
</reference>
<sequence>MFRNPEIQRLIILLAVVSVVAISVTAIAVTPLAAVCVLITAGTLVACFLVFTKWRYKEIAKLSSYLRRISHGDYTLDVRDNYEGELSILKSDIYKVTLMLSEQSSLLQEDQKKLTEAISDISHQLKTPLTSMMVMADLLQNPNLNAEKRVEFTNNITIQLERIEWLVSSLLKLSRIDAGTVEFKKDQVIVTDLIQKALQPVFIPMDVKQQTLKISGDETVSFLGDRNWTAEALINILKNCVEHTAEKGVISISFSENALYTEINIKDNGIGILKEDLPYIFKRFYKGKQAGEDSVGIGLAMAYSIIKSQKGDIEVKSARERGTEFQIKFYKSVI</sequence>
<evidence type="ECO:0000256" key="5">
    <source>
        <dbReference type="ARBA" id="ARBA00022679"/>
    </source>
</evidence>
<dbReference type="PANTHER" id="PTHR45453">
    <property type="entry name" value="PHOSPHATE REGULON SENSOR PROTEIN PHOR"/>
    <property type="match status" value="1"/>
</dbReference>
<dbReference type="SUPFAM" id="SSF55874">
    <property type="entry name" value="ATPase domain of HSP90 chaperone/DNA topoisomerase II/histidine kinase"/>
    <property type="match status" value="1"/>
</dbReference>
<comment type="catalytic activity">
    <reaction evidence="1">
        <text>ATP + protein L-histidine = ADP + protein N-phospho-L-histidine.</text>
        <dbReference type="EC" id="2.7.13.3"/>
    </reaction>
</comment>
<keyword evidence="10" id="KW-0812">Transmembrane</keyword>
<dbReference type="eggNOG" id="COG2205">
    <property type="taxonomic scope" value="Bacteria"/>
</dbReference>
<keyword evidence="7 12" id="KW-0418">Kinase</keyword>
<keyword evidence="4" id="KW-0597">Phosphoprotein</keyword>
<evidence type="ECO:0000256" key="7">
    <source>
        <dbReference type="ARBA" id="ARBA00022777"/>
    </source>
</evidence>
<evidence type="ECO:0000256" key="4">
    <source>
        <dbReference type="ARBA" id="ARBA00022553"/>
    </source>
</evidence>
<dbReference type="SMART" id="SM00387">
    <property type="entry name" value="HATPase_c"/>
    <property type="match status" value="1"/>
</dbReference>
<dbReference type="InterPro" id="IPR050351">
    <property type="entry name" value="BphY/WalK/GraS-like"/>
</dbReference>
<keyword evidence="8" id="KW-0067">ATP-binding</keyword>
<evidence type="ECO:0000256" key="3">
    <source>
        <dbReference type="ARBA" id="ARBA00012438"/>
    </source>
</evidence>
<dbReference type="InterPro" id="IPR004358">
    <property type="entry name" value="Sig_transdc_His_kin-like_C"/>
</dbReference>
<dbReference type="Pfam" id="PF02518">
    <property type="entry name" value="HATPase_c"/>
    <property type="match status" value="1"/>
</dbReference>
<keyword evidence="13" id="KW-1185">Reference proteome</keyword>
<dbReference type="InterPro" id="IPR003661">
    <property type="entry name" value="HisK_dim/P_dom"/>
</dbReference>
<dbReference type="GO" id="GO:0005524">
    <property type="term" value="F:ATP binding"/>
    <property type="evidence" value="ECO:0007669"/>
    <property type="project" value="UniProtKB-KW"/>
</dbReference>
<dbReference type="SMART" id="SM00388">
    <property type="entry name" value="HisKA"/>
    <property type="match status" value="1"/>
</dbReference>
<dbReference type="GO" id="GO:0004721">
    <property type="term" value="F:phosphoprotein phosphatase activity"/>
    <property type="evidence" value="ECO:0007669"/>
    <property type="project" value="TreeGrafter"/>
</dbReference>
<dbReference type="STRING" id="333138.LQ50_16105"/>
<keyword evidence="10" id="KW-0472">Membrane</keyword>
<dbReference type="Pfam" id="PF00512">
    <property type="entry name" value="HisKA"/>
    <property type="match status" value="1"/>
</dbReference>
<feature type="transmembrane region" description="Helical" evidence="10">
    <location>
        <begin position="7"/>
        <end position="26"/>
    </location>
</feature>
<name>A0A0B0IHT6_9BACI</name>
<keyword evidence="6" id="KW-0547">Nucleotide-binding</keyword>
<proteinExistence type="predicted"/>
<dbReference type="Gene3D" id="1.10.287.130">
    <property type="match status" value="1"/>
</dbReference>
<evidence type="ECO:0000313" key="12">
    <source>
        <dbReference type="EMBL" id="KHF39231.1"/>
    </source>
</evidence>
<dbReference type="GO" id="GO:0005886">
    <property type="term" value="C:plasma membrane"/>
    <property type="evidence" value="ECO:0007669"/>
    <property type="project" value="TreeGrafter"/>
</dbReference>
<evidence type="ECO:0000256" key="6">
    <source>
        <dbReference type="ARBA" id="ARBA00022741"/>
    </source>
</evidence>
<comment type="caution">
    <text evidence="12">The sequence shown here is derived from an EMBL/GenBank/DDBJ whole genome shotgun (WGS) entry which is preliminary data.</text>
</comment>
<dbReference type="CDD" id="cd00075">
    <property type="entry name" value="HATPase"/>
    <property type="match status" value="1"/>
</dbReference>
<protein>
    <recommendedName>
        <fullName evidence="3">histidine kinase</fullName>
        <ecNumber evidence="3">2.7.13.3</ecNumber>
    </recommendedName>
</protein>
<dbReference type="SUPFAM" id="SSF47384">
    <property type="entry name" value="Homodimeric domain of signal transducing histidine kinase"/>
    <property type="match status" value="1"/>
</dbReference>
<dbReference type="EMBL" id="JRJU01000021">
    <property type="protein sequence ID" value="KHF39231.1"/>
    <property type="molecule type" value="Genomic_DNA"/>
</dbReference>
<evidence type="ECO:0000256" key="8">
    <source>
        <dbReference type="ARBA" id="ARBA00022840"/>
    </source>
</evidence>
<dbReference type="PANTHER" id="PTHR45453:SF1">
    <property type="entry name" value="PHOSPHATE REGULON SENSOR PROTEIN PHOR"/>
    <property type="match status" value="1"/>
</dbReference>
<dbReference type="Gene3D" id="3.30.565.10">
    <property type="entry name" value="Histidine kinase-like ATPase, C-terminal domain"/>
    <property type="match status" value="1"/>
</dbReference>
<dbReference type="PROSITE" id="PS50109">
    <property type="entry name" value="HIS_KIN"/>
    <property type="match status" value="1"/>
</dbReference>
<dbReference type="InterPro" id="IPR036890">
    <property type="entry name" value="HATPase_C_sf"/>
</dbReference>
<gene>
    <name evidence="12" type="ORF">LQ50_16105</name>
</gene>
<evidence type="ECO:0000256" key="1">
    <source>
        <dbReference type="ARBA" id="ARBA00000085"/>
    </source>
</evidence>
<feature type="domain" description="Histidine kinase" evidence="11">
    <location>
        <begin position="120"/>
        <end position="333"/>
    </location>
</feature>
<evidence type="ECO:0000256" key="9">
    <source>
        <dbReference type="ARBA" id="ARBA00023012"/>
    </source>
</evidence>
<dbReference type="CDD" id="cd00082">
    <property type="entry name" value="HisKA"/>
    <property type="match status" value="1"/>
</dbReference>
<dbReference type="InterPro" id="IPR005467">
    <property type="entry name" value="His_kinase_dom"/>
</dbReference>
<dbReference type="InterPro" id="IPR036097">
    <property type="entry name" value="HisK_dim/P_sf"/>
</dbReference>
<dbReference type="InterPro" id="IPR003594">
    <property type="entry name" value="HATPase_dom"/>
</dbReference>
<evidence type="ECO:0000256" key="2">
    <source>
        <dbReference type="ARBA" id="ARBA00004370"/>
    </source>
</evidence>
<accession>A0A0B0IHT6</accession>
<dbReference type="Proteomes" id="UP000030832">
    <property type="component" value="Unassembled WGS sequence"/>
</dbReference>
<dbReference type="GO" id="GO:0000155">
    <property type="term" value="F:phosphorelay sensor kinase activity"/>
    <property type="evidence" value="ECO:0007669"/>
    <property type="project" value="InterPro"/>
</dbReference>
<comment type="subcellular location">
    <subcellularLocation>
        <location evidence="2">Membrane</location>
    </subcellularLocation>
</comment>
<organism evidence="12 13">
    <name type="scientific">Halalkalibacter okhensis</name>
    <dbReference type="NCBI Taxonomy" id="333138"/>
    <lineage>
        <taxon>Bacteria</taxon>
        <taxon>Bacillati</taxon>
        <taxon>Bacillota</taxon>
        <taxon>Bacilli</taxon>
        <taxon>Bacillales</taxon>
        <taxon>Bacillaceae</taxon>
        <taxon>Halalkalibacter</taxon>
    </lineage>
</organism>
<evidence type="ECO:0000256" key="10">
    <source>
        <dbReference type="SAM" id="Phobius"/>
    </source>
</evidence>
<dbReference type="GO" id="GO:0016036">
    <property type="term" value="P:cellular response to phosphate starvation"/>
    <property type="evidence" value="ECO:0007669"/>
    <property type="project" value="TreeGrafter"/>
</dbReference>
<feature type="transmembrane region" description="Helical" evidence="10">
    <location>
        <begin position="32"/>
        <end position="51"/>
    </location>
</feature>
<dbReference type="AlphaFoldDB" id="A0A0B0IHT6"/>
<keyword evidence="9" id="KW-0902">Two-component regulatory system</keyword>
<dbReference type="RefSeq" id="WP_034630858.1">
    <property type="nucleotide sequence ID" value="NZ_JRJU01000021.1"/>
</dbReference>
<evidence type="ECO:0000313" key="13">
    <source>
        <dbReference type="Proteomes" id="UP000030832"/>
    </source>
</evidence>
<dbReference type="PRINTS" id="PR00344">
    <property type="entry name" value="BCTRLSENSOR"/>
</dbReference>
<dbReference type="OrthoDB" id="9773956at2"/>